<evidence type="ECO:0000259" key="1">
    <source>
        <dbReference type="Pfam" id="PF01051"/>
    </source>
</evidence>
<dbReference type="Pfam" id="PF21205">
    <property type="entry name" value="Rep3_C"/>
    <property type="match status" value="1"/>
</dbReference>
<dbReference type="SUPFAM" id="SSF46785">
    <property type="entry name" value="Winged helix' DNA-binding domain"/>
    <property type="match status" value="1"/>
</dbReference>
<dbReference type="InterPro" id="IPR000525">
    <property type="entry name" value="Initiator_Rep_WH1"/>
</dbReference>
<accession>A0A0H5Q0V0</accession>
<evidence type="ECO:0000313" key="2">
    <source>
        <dbReference type="EMBL" id="CRY95040.1"/>
    </source>
</evidence>
<dbReference type="AlphaFoldDB" id="A0A0H5Q0V0"/>
<dbReference type="InterPro" id="IPR036390">
    <property type="entry name" value="WH_DNA-bd_sf"/>
</dbReference>
<dbReference type="Gene3D" id="1.10.10.10">
    <property type="entry name" value="Winged helix-like DNA-binding domain superfamily/Winged helix DNA-binding domain"/>
    <property type="match status" value="1"/>
</dbReference>
<feature type="domain" description="Initiator Rep protein WH1" evidence="1">
    <location>
        <begin position="4"/>
        <end position="149"/>
    </location>
</feature>
<reference evidence="2" key="1">
    <citation type="submission" date="2015-06" db="EMBL/GenBank/DDBJ databases">
        <authorList>
            <person name="Joergensen T."/>
        </authorList>
    </citation>
    <scope>NUCLEOTIDE SEQUENCE</scope>
    <source>
        <plasmid evidence="2">pRGRH0449</plasmid>
    </source>
</reference>
<keyword evidence="2" id="KW-0614">Plasmid</keyword>
<proteinExistence type="predicted"/>
<dbReference type="InterPro" id="IPR036388">
    <property type="entry name" value="WH-like_DNA-bd_sf"/>
</dbReference>
<name>A0A0H5Q0V0_9ZZZZ</name>
<dbReference type="GO" id="GO:0003887">
    <property type="term" value="F:DNA-directed DNA polymerase activity"/>
    <property type="evidence" value="ECO:0007669"/>
    <property type="project" value="InterPro"/>
</dbReference>
<dbReference type="GO" id="GO:0006270">
    <property type="term" value="P:DNA replication initiation"/>
    <property type="evidence" value="ECO:0007669"/>
    <property type="project" value="InterPro"/>
</dbReference>
<dbReference type="EMBL" id="LN853091">
    <property type="protein sequence ID" value="CRY95040.1"/>
    <property type="molecule type" value="Genomic_DNA"/>
</dbReference>
<sequence length="387" mass="45670">MNDIVKYHNDMNKISFTGFNEKELNVFFTLILLAKEQGIRDLTIPFSDLKILSKNDARRSNKRFIETLKVLNKKLLTLNWEAQSGSTTYLFTLFNIFAIDIEKEILTVKVNEIFSYILNDFVGNFTIFELSTYVKLRSSYSKHMYRLLKQWESKKEKEFSLDELRELLGVPTTYNNSQFNEKVLKPIREELTEILPHFTIDKKKNGRKIIGYMFTWKQKQLEVEIPEDKIVEISTELTKAFEKAAKNRFIQPFLTNKGKSELIDTFENEEALIRGLYYAYKTIKKEFKNLLYLTKVIATGAEEQKVVIKTAKKDNYDIDIEDIKNNNIRQTSFDELPKEKKKIEVTEKEFEVLYKKFLEENNAPDSPFTRKSFSIPYSIKKENAEEK</sequence>
<dbReference type="Pfam" id="PF01051">
    <property type="entry name" value="Rep3_N"/>
    <property type="match status" value="1"/>
</dbReference>
<reference evidence="2" key="2">
    <citation type="submission" date="2015-07" db="EMBL/GenBank/DDBJ databases">
        <title>Plasmids, circular viruses and viroids from rat gut.</title>
        <authorList>
            <person name="Jorgensen T.J."/>
            <person name="Hansen M.A."/>
            <person name="Xu Z."/>
            <person name="Tabak M.A."/>
            <person name="Sorensen S.J."/>
            <person name="Hansen L.H."/>
        </authorList>
    </citation>
    <scope>NUCLEOTIDE SEQUENCE</scope>
    <source>
        <plasmid evidence="2">pRGRH0449</plasmid>
    </source>
</reference>
<geneLocation type="plasmid" evidence="2">
    <name>pRGRH0449</name>
</geneLocation>
<protein>
    <recommendedName>
        <fullName evidence="1">Initiator Rep protein WH1 domain-containing protein</fullName>
    </recommendedName>
</protein>
<organism evidence="2">
    <name type="scientific">uncultured prokaryote</name>
    <dbReference type="NCBI Taxonomy" id="198431"/>
    <lineage>
        <taxon>unclassified sequences</taxon>
        <taxon>environmental samples</taxon>
    </lineage>
</organism>